<evidence type="ECO:0000313" key="2">
    <source>
        <dbReference type="EMBL" id="KAK8866438.1"/>
    </source>
</evidence>
<feature type="compositionally biased region" description="Polar residues" evidence="1">
    <location>
        <begin position="234"/>
        <end position="249"/>
    </location>
</feature>
<keyword evidence="3" id="KW-1185">Reference proteome</keyword>
<dbReference type="EMBL" id="JAPFFF010000015">
    <property type="protein sequence ID" value="KAK8866438.1"/>
    <property type="molecule type" value="Genomic_DNA"/>
</dbReference>
<feature type="compositionally biased region" description="Polar residues" evidence="1">
    <location>
        <begin position="157"/>
        <end position="189"/>
    </location>
</feature>
<evidence type="ECO:0000256" key="1">
    <source>
        <dbReference type="SAM" id="MobiDB-lite"/>
    </source>
</evidence>
<accession>A0ABR2IQ33</accession>
<proteinExistence type="predicted"/>
<feature type="compositionally biased region" description="Basic and acidic residues" evidence="1">
    <location>
        <begin position="253"/>
        <end position="262"/>
    </location>
</feature>
<gene>
    <name evidence="2" type="ORF">M9Y10_009401</name>
</gene>
<organism evidence="2 3">
    <name type="scientific">Tritrichomonas musculus</name>
    <dbReference type="NCBI Taxonomy" id="1915356"/>
    <lineage>
        <taxon>Eukaryota</taxon>
        <taxon>Metamonada</taxon>
        <taxon>Parabasalia</taxon>
        <taxon>Tritrichomonadida</taxon>
        <taxon>Tritrichomonadidae</taxon>
        <taxon>Tritrichomonas</taxon>
    </lineage>
</organism>
<sequence>MQKSGFTHHQAPQKLQSEQCDTNCQVNSMGNHEASNDAILQTSLSQDVRSEKCIDTLTESDQNSACSNQQQHKVNLYLSVGNSVPNFAECPLVPRSPSTNVQLDMNDLKNRDQDIFSNEKLPFNDSSSNVSYASITSIPITQDSNNFAQAKVEEQLNHNSSHQAHLSDKVPTQQNQSKPNNQSRSSNPHPSGRKIPKIPDIFSNTKQNGNNGYNKNDKLSYSWPKKKNQKSAHLIQSSQYRTNVSSTNRTNKKKDVGPLRKS</sequence>
<name>A0ABR2IQ33_9EUKA</name>
<feature type="region of interest" description="Disordered" evidence="1">
    <location>
        <begin position="156"/>
        <end position="262"/>
    </location>
</feature>
<comment type="caution">
    <text evidence="2">The sequence shown here is derived from an EMBL/GenBank/DDBJ whole genome shotgun (WGS) entry which is preliminary data.</text>
</comment>
<evidence type="ECO:0000313" key="3">
    <source>
        <dbReference type="Proteomes" id="UP001470230"/>
    </source>
</evidence>
<dbReference type="Proteomes" id="UP001470230">
    <property type="component" value="Unassembled WGS sequence"/>
</dbReference>
<protein>
    <submittedName>
        <fullName evidence="2">Uncharacterized protein</fullName>
    </submittedName>
</protein>
<reference evidence="2 3" key="1">
    <citation type="submission" date="2024-04" db="EMBL/GenBank/DDBJ databases">
        <title>Tritrichomonas musculus Genome.</title>
        <authorList>
            <person name="Alves-Ferreira E."/>
            <person name="Grigg M."/>
            <person name="Lorenzi H."/>
            <person name="Galac M."/>
        </authorList>
    </citation>
    <scope>NUCLEOTIDE SEQUENCE [LARGE SCALE GENOMIC DNA]</scope>
    <source>
        <strain evidence="2 3">EAF2021</strain>
    </source>
</reference>
<feature type="compositionally biased region" description="Polar residues" evidence="1">
    <location>
        <begin position="202"/>
        <end position="214"/>
    </location>
</feature>